<reference evidence="2 3" key="1">
    <citation type="submission" date="2018-03" db="EMBL/GenBank/DDBJ databases">
        <title>Genome sequencing of Phreatobacter sp.</title>
        <authorList>
            <person name="Kim S.-J."/>
            <person name="Heo J."/>
            <person name="Kwon S.-W."/>
        </authorList>
    </citation>
    <scope>NUCLEOTIDE SEQUENCE [LARGE SCALE GENOMIC DNA]</scope>
    <source>
        <strain evidence="2 3">S-12</strain>
    </source>
</reference>
<keyword evidence="3" id="KW-1185">Reference proteome</keyword>
<name>A0A2S0N751_9HYPH</name>
<protein>
    <submittedName>
        <fullName evidence="2">Uncharacterized protein</fullName>
    </submittedName>
</protein>
<evidence type="ECO:0000256" key="1">
    <source>
        <dbReference type="SAM" id="Phobius"/>
    </source>
</evidence>
<organism evidence="2 3">
    <name type="scientific">Phreatobacter cathodiphilus</name>
    <dbReference type="NCBI Taxonomy" id="1868589"/>
    <lineage>
        <taxon>Bacteria</taxon>
        <taxon>Pseudomonadati</taxon>
        <taxon>Pseudomonadota</taxon>
        <taxon>Alphaproteobacteria</taxon>
        <taxon>Hyphomicrobiales</taxon>
        <taxon>Phreatobacteraceae</taxon>
        <taxon>Phreatobacter</taxon>
    </lineage>
</organism>
<sequence length="243" mass="25188">MSDPRPFRSSARSRSSGSRHHPALVLAALLVAALAGAAVAGLASRHGALAFAGWLDLGRSGDRLAFAAVMGGIGAAAGAALGLWLALSRLSRPASIARGAAGAAAALASVSVAVGYMAFALTTPPPPIQPFLLVQLRLEGEGWTDLALAGAGTRAAIPPLDLHWRPDEDGATTAEAVFPMSEAGGVRAVVLRRGDGEIARFSLDLPGDPPATARFSHWLTPDRRPDAARGVEMRFRIERRVVR</sequence>
<gene>
    <name evidence="2" type="ORF">C6569_02305</name>
</gene>
<dbReference type="RefSeq" id="WP_106747319.1">
    <property type="nucleotide sequence ID" value="NZ_CP027668.1"/>
</dbReference>
<keyword evidence="1" id="KW-1133">Transmembrane helix</keyword>
<dbReference type="EMBL" id="CP027668">
    <property type="protein sequence ID" value="AVO43989.1"/>
    <property type="molecule type" value="Genomic_DNA"/>
</dbReference>
<evidence type="ECO:0000313" key="3">
    <source>
        <dbReference type="Proteomes" id="UP000237889"/>
    </source>
</evidence>
<proteinExistence type="predicted"/>
<feature type="transmembrane region" description="Helical" evidence="1">
    <location>
        <begin position="99"/>
        <end position="121"/>
    </location>
</feature>
<evidence type="ECO:0000313" key="2">
    <source>
        <dbReference type="EMBL" id="AVO43989.1"/>
    </source>
</evidence>
<keyword evidence="1" id="KW-0472">Membrane</keyword>
<feature type="transmembrane region" description="Helical" evidence="1">
    <location>
        <begin position="64"/>
        <end position="87"/>
    </location>
</feature>
<dbReference type="AlphaFoldDB" id="A0A2S0N751"/>
<keyword evidence="1" id="KW-0812">Transmembrane</keyword>
<accession>A0A2S0N751</accession>
<dbReference type="OrthoDB" id="5243643at2"/>
<dbReference type="Proteomes" id="UP000237889">
    <property type="component" value="Chromosome"/>
</dbReference>
<dbReference type="KEGG" id="phr:C6569_02305"/>